<sequence length="176" mass="19268">MSKIAIESLQHWWALAGVEQHYLDDPGSLLDTVSVAKSQNTVTSSPVHGEMPAKKAGQAVADDYPAEIGAFKQWLSKSENLIESRWSRDFSAPYGADKPQVLVITALPESASGGTDMIFTKDSAALLHKMLSASGYDPERSHFASLSLARTPDGQLTVEILQILKKRMQHYISLIQ</sequence>
<dbReference type="EMBL" id="UOEF01000048">
    <property type="protein sequence ID" value="VAV88489.1"/>
    <property type="molecule type" value="Genomic_DNA"/>
</dbReference>
<dbReference type="InterPro" id="IPR036895">
    <property type="entry name" value="Uracil-DNA_glycosylase-like_sf"/>
</dbReference>
<organism evidence="1">
    <name type="scientific">hydrothermal vent metagenome</name>
    <dbReference type="NCBI Taxonomy" id="652676"/>
    <lineage>
        <taxon>unclassified sequences</taxon>
        <taxon>metagenomes</taxon>
        <taxon>ecological metagenomes</taxon>
    </lineage>
</organism>
<dbReference type="AlphaFoldDB" id="A0A3B0R8G3"/>
<evidence type="ECO:0000313" key="1">
    <source>
        <dbReference type="EMBL" id="VAV88489.1"/>
    </source>
</evidence>
<reference evidence="1" key="1">
    <citation type="submission" date="2018-06" db="EMBL/GenBank/DDBJ databases">
        <authorList>
            <person name="Zhirakovskaya E."/>
        </authorList>
    </citation>
    <scope>NUCLEOTIDE SEQUENCE</scope>
</reference>
<dbReference type="SUPFAM" id="SSF52141">
    <property type="entry name" value="Uracil-DNA glycosylase-like"/>
    <property type="match status" value="1"/>
</dbReference>
<feature type="non-terminal residue" evidence="1">
    <location>
        <position position="176"/>
    </location>
</feature>
<accession>A0A3B0R8G3</accession>
<protein>
    <submittedName>
        <fullName evidence="1">Uncharacterized protein</fullName>
    </submittedName>
</protein>
<gene>
    <name evidence="1" type="ORF">MNBD_ALPHA04-2420</name>
</gene>
<name>A0A3B0R8G3_9ZZZZ</name>
<proteinExistence type="predicted"/>